<evidence type="ECO:0000256" key="2">
    <source>
        <dbReference type="ARBA" id="ARBA00005262"/>
    </source>
</evidence>
<evidence type="ECO:0000256" key="3">
    <source>
        <dbReference type="ARBA" id="ARBA00022475"/>
    </source>
</evidence>
<gene>
    <name evidence="8" type="ORF">H8S62_09005</name>
</gene>
<dbReference type="GO" id="GO:0005886">
    <property type="term" value="C:plasma membrane"/>
    <property type="evidence" value="ECO:0007669"/>
    <property type="project" value="UniProtKB-SubCell"/>
</dbReference>
<dbReference type="InterPro" id="IPR003370">
    <property type="entry name" value="Chromate_transpt"/>
</dbReference>
<comment type="similarity">
    <text evidence="2">Belongs to the chromate ion transporter (CHR) (TC 2.A.51) family.</text>
</comment>
<dbReference type="AlphaFoldDB" id="A0A8J6JCU1"/>
<keyword evidence="4 7" id="KW-0812">Transmembrane</keyword>
<dbReference type="GO" id="GO:0015109">
    <property type="term" value="F:chromate transmembrane transporter activity"/>
    <property type="evidence" value="ECO:0007669"/>
    <property type="project" value="InterPro"/>
</dbReference>
<feature type="transmembrane region" description="Helical" evidence="7">
    <location>
        <begin position="140"/>
        <end position="160"/>
    </location>
</feature>
<comment type="caution">
    <text evidence="8">The sequence shown here is derived from an EMBL/GenBank/DDBJ whole genome shotgun (WGS) entry which is preliminary data.</text>
</comment>
<evidence type="ECO:0000313" key="8">
    <source>
        <dbReference type="EMBL" id="MBC5737146.1"/>
    </source>
</evidence>
<evidence type="ECO:0000256" key="1">
    <source>
        <dbReference type="ARBA" id="ARBA00004651"/>
    </source>
</evidence>
<protein>
    <submittedName>
        <fullName evidence="8">Chromate transporter</fullName>
    </submittedName>
</protein>
<comment type="subcellular location">
    <subcellularLocation>
        <location evidence="1">Cell membrane</location>
        <topology evidence="1">Multi-pass membrane protein</topology>
    </subcellularLocation>
</comment>
<reference evidence="8" key="1">
    <citation type="submission" date="2020-08" db="EMBL/GenBank/DDBJ databases">
        <title>Genome public.</title>
        <authorList>
            <person name="Liu C."/>
            <person name="Sun Q."/>
        </authorList>
    </citation>
    <scope>NUCLEOTIDE SEQUENCE</scope>
    <source>
        <strain evidence="8">NSJ-52</strain>
    </source>
</reference>
<keyword evidence="5 7" id="KW-1133">Transmembrane helix</keyword>
<dbReference type="PANTHER" id="PTHR43663">
    <property type="entry name" value="CHROMATE TRANSPORT PROTEIN-RELATED"/>
    <property type="match status" value="1"/>
</dbReference>
<accession>A0A8J6JCU1</accession>
<dbReference type="Pfam" id="PF02417">
    <property type="entry name" value="Chromate_transp"/>
    <property type="match status" value="1"/>
</dbReference>
<keyword evidence="3" id="KW-1003">Cell membrane</keyword>
<feature type="transmembrane region" description="Helical" evidence="7">
    <location>
        <begin position="111"/>
        <end position="134"/>
    </location>
</feature>
<proteinExistence type="inferred from homology"/>
<feature type="transmembrane region" description="Helical" evidence="7">
    <location>
        <begin position="76"/>
        <end position="99"/>
    </location>
</feature>
<evidence type="ECO:0000256" key="5">
    <source>
        <dbReference type="ARBA" id="ARBA00022989"/>
    </source>
</evidence>
<sequence>MIYLQLFWSFFQIGLFSFGGGYAALPLIQQQVVGIHSWLTMSELTDLVTISQMTPGPIAINAATFVGTQIGGLPGAVVATLGCVLPSCVIVSLLAFLYYRYRSLTAIQGALYGLRPAVVALIASAGLSILLTALWGEGGFALAMPDVAAAVLFLGGFFVLRKWRRTDPILVMLGCGVLGAAVYLLIPGLM</sequence>
<name>A0A8J6JCU1_9FIRM</name>
<evidence type="ECO:0000256" key="6">
    <source>
        <dbReference type="ARBA" id="ARBA00023136"/>
    </source>
</evidence>
<dbReference type="RefSeq" id="WP_155147140.1">
    <property type="nucleotide sequence ID" value="NZ_JACOPQ010000006.1"/>
</dbReference>
<evidence type="ECO:0000256" key="4">
    <source>
        <dbReference type="ARBA" id="ARBA00022692"/>
    </source>
</evidence>
<dbReference type="EMBL" id="JACOPQ010000006">
    <property type="protein sequence ID" value="MBC5737146.1"/>
    <property type="molecule type" value="Genomic_DNA"/>
</dbReference>
<organism evidence="8 9">
    <name type="scientific">Lawsonibacter faecis</name>
    <dbReference type="NCBI Taxonomy" id="2763052"/>
    <lineage>
        <taxon>Bacteria</taxon>
        <taxon>Bacillati</taxon>
        <taxon>Bacillota</taxon>
        <taxon>Clostridia</taxon>
        <taxon>Eubacteriales</taxon>
        <taxon>Oscillospiraceae</taxon>
        <taxon>Lawsonibacter</taxon>
    </lineage>
</organism>
<feature type="transmembrane region" description="Helical" evidence="7">
    <location>
        <begin position="7"/>
        <end position="28"/>
    </location>
</feature>
<dbReference type="InterPro" id="IPR052518">
    <property type="entry name" value="CHR_Transporter"/>
</dbReference>
<dbReference type="PANTHER" id="PTHR43663:SF1">
    <property type="entry name" value="CHROMATE TRANSPORTER"/>
    <property type="match status" value="1"/>
</dbReference>
<evidence type="ECO:0000256" key="7">
    <source>
        <dbReference type="SAM" id="Phobius"/>
    </source>
</evidence>
<keyword evidence="9" id="KW-1185">Reference proteome</keyword>
<keyword evidence="6 7" id="KW-0472">Membrane</keyword>
<feature type="transmembrane region" description="Helical" evidence="7">
    <location>
        <begin position="169"/>
        <end position="186"/>
    </location>
</feature>
<evidence type="ECO:0000313" key="9">
    <source>
        <dbReference type="Proteomes" id="UP000607645"/>
    </source>
</evidence>
<dbReference type="Proteomes" id="UP000607645">
    <property type="component" value="Unassembled WGS sequence"/>
</dbReference>